<evidence type="ECO:0000313" key="2">
    <source>
        <dbReference type="EMBL" id="KIY97619.1"/>
    </source>
</evidence>
<dbReference type="EMBL" id="KK102497">
    <property type="protein sequence ID" value="KIY97619.1"/>
    <property type="molecule type" value="Genomic_DNA"/>
</dbReference>
<name>A0A0D2M1W3_9CHLO</name>
<dbReference type="Proteomes" id="UP000054498">
    <property type="component" value="Unassembled WGS sequence"/>
</dbReference>
<accession>A0A0D2M1W3</accession>
<gene>
    <name evidence="2" type="ORF">MNEG_10346</name>
</gene>
<feature type="region of interest" description="Disordered" evidence="1">
    <location>
        <begin position="26"/>
        <end position="54"/>
    </location>
</feature>
<feature type="non-terminal residue" evidence="2">
    <location>
        <position position="1"/>
    </location>
</feature>
<protein>
    <submittedName>
        <fullName evidence="2">Uncharacterized protein</fullName>
    </submittedName>
</protein>
<keyword evidence="3" id="KW-1185">Reference proteome</keyword>
<proteinExistence type="predicted"/>
<dbReference type="OrthoDB" id="1393670at2759"/>
<organism evidence="2 3">
    <name type="scientific">Monoraphidium neglectum</name>
    <dbReference type="NCBI Taxonomy" id="145388"/>
    <lineage>
        <taxon>Eukaryota</taxon>
        <taxon>Viridiplantae</taxon>
        <taxon>Chlorophyta</taxon>
        <taxon>core chlorophytes</taxon>
        <taxon>Chlorophyceae</taxon>
        <taxon>CS clade</taxon>
        <taxon>Sphaeropleales</taxon>
        <taxon>Selenastraceae</taxon>
        <taxon>Monoraphidium</taxon>
    </lineage>
</organism>
<dbReference type="STRING" id="145388.A0A0D2M1W3"/>
<dbReference type="AlphaFoldDB" id="A0A0D2M1W3"/>
<evidence type="ECO:0000256" key="1">
    <source>
        <dbReference type="SAM" id="MobiDB-lite"/>
    </source>
</evidence>
<sequence length="54" mass="5633">YVSGETLVVDGAAWLHRPQLVPRESVSQVSRRVEGTSRKVGVAGDGGGGARSKL</sequence>
<dbReference type="GeneID" id="25727499"/>
<reference evidence="2 3" key="1">
    <citation type="journal article" date="2013" name="BMC Genomics">
        <title>Reconstruction of the lipid metabolism for the microalga Monoraphidium neglectum from its genome sequence reveals characteristics suitable for biofuel production.</title>
        <authorList>
            <person name="Bogen C."/>
            <person name="Al-Dilaimi A."/>
            <person name="Albersmeier A."/>
            <person name="Wichmann J."/>
            <person name="Grundmann M."/>
            <person name="Rupp O."/>
            <person name="Lauersen K.J."/>
            <person name="Blifernez-Klassen O."/>
            <person name="Kalinowski J."/>
            <person name="Goesmann A."/>
            <person name="Mussgnug J.H."/>
            <person name="Kruse O."/>
        </authorList>
    </citation>
    <scope>NUCLEOTIDE SEQUENCE [LARGE SCALE GENOMIC DNA]</scope>
    <source>
        <strain evidence="2 3">SAG 48.87</strain>
    </source>
</reference>
<dbReference type="KEGG" id="mng:MNEG_10346"/>
<feature type="compositionally biased region" description="Gly residues" evidence="1">
    <location>
        <begin position="43"/>
        <end position="54"/>
    </location>
</feature>
<evidence type="ECO:0000313" key="3">
    <source>
        <dbReference type="Proteomes" id="UP000054498"/>
    </source>
</evidence>
<dbReference type="RefSeq" id="XP_013896639.1">
    <property type="nucleotide sequence ID" value="XM_014041185.1"/>
</dbReference>